<dbReference type="STRING" id="251221.gene:10761517"/>
<protein>
    <submittedName>
        <fullName evidence="2">Gsr4000 protein</fullName>
    </submittedName>
</protein>
<organism evidence="2 3">
    <name type="scientific">Gloeobacter violaceus (strain ATCC 29082 / PCC 7421)</name>
    <dbReference type="NCBI Taxonomy" id="251221"/>
    <lineage>
        <taxon>Bacteria</taxon>
        <taxon>Bacillati</taxon>
        <taxon>Cyanobacteriota</taxon>
        <taxon>Cyanophyceae</taxon>
        <taxon>Gloeobacterales</taxon>
        <taxon>Gloeobacteraceae</taxon>
        <taxon>Gloeobacter</taxon>
    </lineage>
</organism>
<evidence type="ECO:0000256" key="1">
    <source>
        <dbReference type="ARBA" id="ARBA00022649"/>
    </source>
</evidence>
<dbReference type="EMBL" id="BA000045">
    <property type="protein sequence ID" value="BAC91941.1"/>
    <property type="molecule type" value="Genomic_DNA"/>
</dbReference>
<dbReference type="HOGENOM" id="CLU_2843659_0_0_3"/>
<reference evidence="2 3" key="2">
    <citation type="journal article" date="2003" name="DNA Res.">
        <title>Complete genome structure of Gloeobacter violaceus PCC 7421, a cyanobacterium that lacks thylakoids (supplement).</title>
        <authorList>
            <person name="Nakamura Y."/>
            <person name="Kaneko T."/>
            <person name="Sato S."/>
            <person name="Mimuro M."/>
            <person name="Miyashita H."/>
            <person name="Tsuchiya T."/>
            <person name="Sasamoto S."/>
            <person name="Watanabe A."/>
            <person name="Kawashima K."/>
            <person name="Kishida Y."/>
            <person name="Kiyokawa C."/>
            <person name="Kohara M."/>
            <person name="Matsumoto M."/>
            <person name="Matsuno A."/>
            <person name="Nakazaki N."/>
            <person name="Shimpo S."/>
            <person name="Takeuchi C."/>
            <person name="Yamada M."/>
            <person name="Tabata S."/>
        </authorList>
    </citation>
    <scope>NUCLEOTIDE SEQUENCE [LARGE SCALE GENOMIC DNA]</scope>
    <source>
        <strain evidence="3">ATCC 29082 / PCC 7421</strain>
    </source>
</reference>
<evidence type="ECO:0000313" key="3">
    <source>
        <dbReference type="Proteomes" id="UP000000557"/>
    </source>
</evidence>
<dbReference type="InterPro" id="IPR007712">
    <property type="entry name" value="RelE/ParE_toxin"/>
</dbReference>
<dbReference type="AlphaFoldDB" id="Q7NE80"/>
<dbReference type="eggNOG" id="COG3668">
    <property type="taxonomic scope" value="Bacteria"/>
</dbReference>
<accession>Q7NE80</accession>
<proteinExistence type="predicted"/>
<dbReference type="KEGG" id="gvi:gsr4000"/>
<dbReference type="InParanoid" id="Q7NE80"/>
<dbReference type="Proteomes" id="UP000000557">
    <property type="component" value="Chromosome"/>
</dbReference>
<dbReference type="InterPro" id="IPR035093">
    <property type="entry name" value="RelE/ParE_toxin_dom_sf"/>
</dbReference>
<reference evidence="2 3" key="1">
    <citation type="journal article" date="2003" name="DNA Res.">
        <title>Complete genome structure of Gloeobacter violaceus PCC 7421, a cyanobacterium that lacks thylakoids.</title>
        <authorList>
            <person name="Nakamura Y."/>
            <person name="Kaneko T."/>
            <person name="Sato S."/>
            <person name="Mimuro M."/>
            <person name="Miyashita H."/>
            <person name="Tsuchiya T."/>
            <person name="Sasamoto S."/>
            <person name="Watanabe A."/>
            <person name="Kawashima K."/>
            <person name="Kishida Y."/>
            <person name="Kiyokawa C."/>
            <person name="Kohara M."/>
            <person name="Matsumoto M."/>
            <person name="Matsuno A."/>
            <person name="Nakazaki N."/>
            <person name="Shimpo S."/>
            <person name="Takeuchi C."/>
            <person name="Yamada M."/>
            <person name="Tabata S."/>
        </authorList>
    </citation>
    <scope>NUCLEOTIDE SEQUENCE [LARGE SCALE GENOMIC DNA]</scope>
    <source>
        <strain evidence="3">ATCC 29082 / PCC 7421</strain>
    </source>
</reference>
<keyword evidence="1" id="KW-1277">Toxin-antitoxin system</keyword>
<gene>
    <name evidence="2" type="ordered locus">gsr4000</name>
</gene>
<dbReference type="OrthoDB" id="285131at2"/>
<dbReference type="Pfam" id="PF05016">
    <property type="entry name" value="ParE_toxin"/>
    <property type="match status" value="1"/>
</dbReference>
<evidence type="ECO:0000313" key="2">
    <source>
        <dbReference type="EMBL" id="BAC91941.1"/>
    </source>
</evidence>
<keyword evidence="3" id="KW-1185">Reference proteome</keyword>
<sequence>MRDLREHCRKIGQFPASYPQREKLGAGIRAMVHRRYLLFYREINAQVRIERIVHGARRLEDLGLL</sequence>
<dbReference type="Gene3D" id="3.30.2310.20">
    <property type="entry name" value="RelE-like"/>
    <property type="match status" value="1"/>
</dbReference>
<name>Q7NE80_GLOVI</name>
<dbReference type="EnsemblBacteria" id="BAC91941">
    <property type="protein sequence ID" value="BAC91941"/>
    <property type="gene ID" value="BAC91941"/>
</dbReference>